<gene>
    <name evidence="1" type="ORF">SEVIR_4G035402v2</name>
</gene>
<name>A0A4V6D7U9_SETVI</name>
<dbReference type="AlphaFoldDB" id="A0A4V6D7U9"/>
<organism evidence="1 2">
    <name type="scientific">Setaria viridis</name>
    <name type="common">Green bristlegrass</name>
    <name type="synonym">Setaria italica subsp. viridis</name>
    <dbReference type="NCBI Taxonomy" id="4556"/>
    <lineage>
        <taxon>Eukaryota</taxon>
        <taxon>Viridiplantae</taxon>
        <taxon>Streptophyta</taxon>
        <taxon>Embryophyta</taxon>
        <taxon>Tracheophyta</taxon>
        <taxon>Spermatophyta</taxon>
        <taxon>Magnoliopsida</taxon>
        <taxon>Liliopsida</taxon>
        <taxon>Poales</taxon>
        <taxon>Poaceae</taxon>
        <taxon>PACMAD clade</taxon>
        <taxon>Panicoideae</taxon>
        <taxon>Panicodae</taxon>
        <taxon>Paniceae</taxon>
        <taxon>Cenchrinae</taxon>
        <taxon>Setaria</taxon>
    </lineage>
</organism>
<dbReference type="EMBL" id="CM016555">
    <property type="protein sequence ID" value="TKW19666.1"/>
    <property type="molecule type" value="Genomic_DNA"/>
</dbReference>
<evidence type="ECO:0000313" key="1">
    <source>
        <dbReference type="EMBL" id="TKW19666.1"/>
    </source>
</evidence>
<dbReference type="Proteomes" id="UP000298652">
    <property type="component" value="Chromosome 4"/>
</dbReference>
<keyword evidence="2" id="KW-1185">Reference proteome</keyword>
<accession>A0A4V6D7U9</accession>
<dbReference type="Gramene" id="TKW19667">
    <property type="protein sequence ID" value="TKW19667"/>
    <property type="gene ID" value="SEVIR_4G035402v2"/>
</dbReference>
<reference evidence="1 2" key="1">
    <citation type="submission" date="2019-03" db="EMBL/GenBank/DDBJ databases">
        <title>WGS assembly of Setaria viridis.</title>
        <authorList>
            <person name="Huang P."/>
            <person name="Jenkins J."/>
            <person name="Grimwood J."/>
            <person name="Barry K."/>
            <person name="Healey A."/>
            <person name="Mamidi S."/>
            <person name="Sreedasyam A."/>
            <person name="Shu S."/>
            <person name="Feldman M."/>
            <person name="Wu J."/>
            <person name="Yu Y."/>
            <person name="Chen C."/>
            <person name="Johnson J."/>
            <person name="Rokhsar D."/>
            <person name="Baxter I."/>
            <person name="Schmutz J."/>
            <person name="Brutnell T."/>
            <person name="Kellogg E."/>
        </authorList>
    </citation>
    <scope>NUCLEOTIDE SEQUENCE [LARGE SCALE GENOMIC DNA]</scope>
    <source>
        <strain evidence="2">cv. A10</strain>
    </source>
</reference>
<evidence type="ECO:0000313" key="2">
    <source>
        <dbReference type="Proteomes" id="UP000298652"/>
    </source>
</evidence>
<sequence length="50" mass="5339">MVGARLRGVRGVWMAGIGAGNSDHTTLLQATGRLYEHGRLLGIGSELRSF</sequence>
<dbReference type="EMBL" id="CM016555">
    <property type="protein sequence ID" value="TKW19667.1"/>
    <property type="molecule type" value="Genomic_DNA"/>
</dbReference>
<proteinExistence type="predicted"/>
<dbReference type="Gramene" id="TKW19666">
    <property type="protein sequence ID" value="TKW19666"/>
    <property type="gene ID" value="SEVIR_4G035402v2"/>
</dbReference>
<protein>
    <submittedName>
        <fullName evidence="1">Uncharacterized protein</fullName>
    </submittedName>
</protein>